<reference evidence="2 3" key="1">
    <citation type="journal article" date="2012" name="Science">
        <title>The Paleozoic origin of enzymatic lignin decomposition reconstructed from 31 fungal genomes.</title>
        <authorList>
            <person name="Floudas D."/>
            <person name="Binder M."/>
            <person name="Riley R."/>
            <person name="Barry K."/>
            <person name="Blanchette R.A."/>
            <person name="Henrissat B."/>
            <person name="Martinez A.T."/>
            <person name="Otillar R."/>
            <person name="Spatafora J.W."/>
            <person name="Yadav J.S."/>
            <person name="Aerts A."/>
            <person name="Benoit I."/>
            <person name="Boyd A."/>
            <person name="Carlson A."/>
            <person name="Copeland A."/>
            <person name="Coutinho P.M."/>
            <person name="de Vries R.P."/>
            <person name="Ferreira P."/>
            <person name="Findley K."/>
            <person name="Foster B."/>
            <person name="Gaskell J."/>
            <person name="Glotzer D."/>
            <person name="Gorecki P."/>
            <person name="Heitman J."/>
            <person name="Hesse C."/>
            <person name="Hori C."/>
            <person name="Igarashi K."/>
            <person name="Jurgens J.A."/>
            <person name="Kallen N."/>
            <person name="Kersten P."/>
            <person name="Kohler A."/>
            <person name="Kuees U."/>
            <person name="Kumar T.K.A."/>
            <person name="Kuo A."/>
            <person name="LaButti K."/>
            <person name="Larrondo L.F."/>
            <person name="Lindquist E."/>
            <person name="Ling A."/>
            <person name="Lombard V."/>
            <person name="Lucas S."/>
            <person name="Lundell T."/>
            <person name="Martin R."/>
            <person name="McLaughlin D.J."/>
            <person name="Morgenstern I."/>
            <person name="Morin E."/>
            <person name="Murat C."/>
            <person name="Nagy L.G."/>
            <person name="Nolan M."/>
            <person name="Ohm R.A."/>
            <person name="Patyshakuliyeva A."/>
            <person name="Rokas A."/>
            <person name="Ruiz-Duenas F.J."/>
            <person name="Sabat G."/>
            <person name="Salamov A."/>
            <person name="Samejima M."/>
            <person name="Schmutz J."/>
            <person name="Slot J.C."/>
            <person name="St John F."/>
            <person name="Stenlid J."/>
            <person name="Sun H."/>
            <person name="Sun S."/>
            <person name="Syed K."/>
            <person name="Tsang A."/>
            <person name="Wiebenga A."/>
            <person name="Young D."/>
            <person name="Pisabarro A."/>
            <person name="Eastwood D.C."/>
            <person name="Martin F."/>
            <person name="Cullen D."/>
            <person name="Grigoriev I.V."/>
            <person name="Hibbett D.S."/>
        </authorList>
    </citation>
    <scope>NUCLEOTIDE SEQUENCE</scope>
    <source>
        <strain evidence="3">FP-58527</strain>
    </source>
</reference>
<evidence type="ECO:0000256" key="1">
    <source>
        <dbReference type="SAM" id="MobiDB-lite"/>
    </source>
</evidence>
<feature type="region of interest" description="Disordered" evidence="1">
    <location>
        <begin position="1"/>
        <end position="58"/>
    </location>
</feature>
<evidence type="ECO:0000313" key="3">
    <source>
        <dbReference type="Proteomes" id="UP000015241"/>
    </source>
</evidence>
<dbReference type="STRING" id="743788.S8EFC4"/>
<name>S8EFC4_FOMSC</name>
<organism evidence="2 3">
    <name type="scientific">Fomitopsis schrenkii</name>
    <name type="common">Brown rot fungus</name>
    <dbReference type="NCBI Taxonomy" id="2126942"/>
    <lineage>
        <taxon>Eukaryota</taxon>
        <taxon>Fungi</taxon>
        <taxon>Dikarya</taxon>
        <taxon>Basidiomycota</taxon>
        <taxon>Agaricomycotina</taxon>
        <taxon>Agaricomycetes</taxon>
        <taxon>Polyporales</taxon>
        <taxon>Fomitopsis</taxon>
    </lineage>
</organism>
<dbReference type="InParanoid" id="S8EFC4"/>
<evidence type="ECO:0000313" key="2">
    <source>
        <dbReference type="EMBL" id="EPT01904.1"/>
    </source>
</evidence>
<proteinExistence type="predicted"/>
<sequence>MAPLRDTSDKLSPDEELQLERENAEDRDASEGSRRTVEGTCAETVPASSKTKVAKTPDEGQMYPDEYSLLFVEAGILSLILFYSFSSGAHLITTKSLAVITSLLIGTICGYKFAQRTGSSGSPATILAGDLSTRGARAWTSSPSDPRIVVSALPRTTRVFTLPLLITTLLPYRFRLPWRVSSFPPHQLFLPWGTATSKTLSTATVAPSSARCVPRSSLATPPDSITQAWRTRYADSQAALIQRLSVAWGASGISVAAGLLATSVDTGDGVP</sequence>
<accession>S8EFC4</accession>
<feature type="compositionally biased region" description="Basic and acidic residues" evidence="1">
    <location>
        <begin position="1"/>
        <end position="37"/>
    </location>
</feature>
<gene>
    <name evidence="2" type="ORF">FOMPIDRAFT_1048497</name>
</gene>
<dbReference type="EMBL" id="KE504139">
    <property type="protein sequence ID" value="EPT01904.1"/>
    <property type="molecule type" value="Genomic_DNA"/>
</dbReference>
<protein>
    <submittedName>
        <fullName evidence="2">Uncharacterized protein</fullName>
    </submittedName>
</protein>
<dbReference type="AlphaFoldDB" id="S8EFC4"/>
<dbReference type="HOGENOM" id="CLU_1026862_0_0_1"/>
<keyword evidence="3" id="KW-1185">Reference proteome</keyword>
<dbReference type="Proteomes" id="UP000015241">
    <property type="component" value="Unassembled WGS sequence"/>
</dbReference>
<dbReference type="OrthoDB" id="4838853at2759"/>